<dbReference type="InterPro" id="IPR002035">
    <property type="entry name" value="VWF_A"/>
</dbReference>
<gene>
    <name evidence="2" type="ORF">MCIKDHBT_CDS0055</name>
</gene>
<evidence type="ECO:0000313" key="2">
    <source>
        <dbReference type="EMBL" id="XCH40996.1"/>
    </source>
</evidence>
<organism evidence="2">
    <name type="scientific">Salmonella phage vB_STmST313_KE27</name>
    <dbReference type="NCBI Taxonomy" id="3161178"/>
    <lineage>
        <taxon>Viruses</taxon>
        <taxon>Duplodnaviria</taxon>
        <taxon>Heunggongvirae</taxon>
        <taxon>Uroviricota</taxon>
        <taxon>Caudoviricetes</taxon>
        <taxon>Pantevenvirales</taxon>
        <taxon>Ackermannviridae</taxon>
        <taxon>Cvivirinae</taxon>
        <taxon>Kuttervirus</taxon>
    </lineage>
</organism>
<name>A0AAU8GJW7_9CAUD</name>
<evidence type="ECO:0000259" key="1">
    <source>
        <dbReference type="PROSITE" id="PS50234"/>
    </source>
</evidence>
<dbReference type="Gene3D" id="3.40.50.410">
    <property type="entry name" value="von Willebrand factor, type A domain"/>
    <property type="match status" value="1"/>
</dbReference>
<proteinExistence type="predicted"/>
<accession>A0AAU8GJW7</accession>
<feature type="domain" description="VWFA" evidence="1">
    <location>
        <begin position="53"/>
        <end position="232"/>
    </location>
</feature>
<dbReference type="InterPro" id="IPR036465">
    <property type="entry name" value="vWFA_dom_sf"/>
</dbReference>
<dbReference type="Pfam" id="PF00092">
    <property type="entry name" value="VWA"/>
    <property type="match status" value="1"/>
</dbReference>
<dbReference type="PROSITE" id="PS50234">
    <property type="entry name" value="VWFA"/>
    <property type="match status" value="1"/>
</dbReference>
<dbReference type="SUPFAM" id="SSF53300">
    <property type="entry name" value="vWA-like"/>
    <property type="match status" value="1"/>
</dbReference>
<sequence length="773" mass="85599">MFWSPKWKTTGISLKLCWRTPTRTPNTPKPKKVKTMIESLTFKNAVATVAPSNHVIVVDISGSMYRSLPEVRKHLKENLPSLVKPEDTVSILYFSSRGDFGTVFAGRQINSATDLSEINNLIDRFLKPSGCTGFVEPLKLAAETAISLNKPGYVNNLAFMTDGYDNCWRSNEILDAAEVLPKAFDNITFIEYGWYCNRELLALMSERSGATHVFAEGQTEYQTELENVLKSSTPKVVVDVPLVYTHAIYVENGVATVLAVHPDEEHPIGHVSIPESVSQLWVVNPNMIDQLDNLADTQAAYVLAFYGVYTMDADLVWAALKKTGDVRFIKQYSNCFTKQDYSNIKVDLTQAIVDETLRGVDGIDYNMVPAEDATTIVDVLTYLAEADVSVVTKHPLFSYNSIGRGTVQKVDDTEDKLAEEIANATSKEERKALALKLAEHEDWTPEFNPADDKGIVPISNLVYNSERPNISVQTVQHGTVIVPEFVQKKYELPEELGTWRYRNYTIVKDGIINLKTMPITADSPIVRAKVAQDLTAMGVHVFGGPEVFIVNLESVPMVNRAMTKNISAAEFFADNVRREALKAKQKVLKFYRDELVGKGNATGLASKYGKEAADFLSANGIRDYGFSPKTSSVESTDVYMSRELNVKIKGASSLPSIASVIKKQTDGKKLNVADQLIANALAEYNAFVKSPMITSVPEETQKKLIESWIGDAAKAAINEVRSLNKTLSKVVYGIVAGHGWFTDLDLEESTMDVDVDGVKYTVTAELAEKEVKI</sequence>
<protein>
    <recommendedName>
        <fullName evidence="1">VWFA domain-containing protein</fullName>
    </recommendedName>
</protein>
<reference evidence="2" key="1">
    <citation type="submission" date="2024-05" db="EMBL/GenBank/DDBJ databases">
        <authorList>
            <person name="Mugo M.M."/>
            <person name="Musyoki A.M."/>
            <person name="Makumi A.M."/>
            <person name="Mutai I."/>
            <person name="Drechsel O."/>
            <person name="Kering K.K."/>
            <person name="Muturi P."/>
            <person name="Mbae C.K."/>
            <person name="Kariuki S.M."/>
        </authorList>
    </citation>
    <scope>NUCLEOTIDE SEQUENCE</scope>
</reference>
<dbReference type="EMBL" id="PP856726">
    <property type="protein sequence ID" value="XCH40996.1"/>
    <property type="molecule type" value="Genomic_DNA"/>
</dbReference>